<dbReference type="AlphaFoldDB" id="A0A3G8XN61"/>
<dbReference type="KEGG" id="ccas:EIB73_00345"/>
<sequence length="81" mass="9737">MAYISKYTTSKNNTYVLSVEKYAIHQIDQYYGYNKRQWSEEELVKIVAYASNTTDSLYKKYWKDSPEKWHNGMWGNILSYC</sequence>
<keyword evidence="2" id="KW-1185">Reference proteome</keyword>
<name>A0A3G8XN61_9FLAO</name>
<accession>A0A3G8XN61</accession>
<dbReference type="Proteomes" id="UP000270185">
    <property type="component" value="Chromosome"/>
</dbReference>
<reference evidence="2" key="1">
    <citation type="submission" date="2018-11" db="EMBL/GenBank/DDBJ databases">
        <title>Proposal to divide the Flavobacteriaceae and reorganize its genera based on Amino Acid Identity values calculated from whole genome sequences.</title>
        <authorList>
            <person name="Nicholson A.C."/>
            <person name="Gulvik C.A."/>
            <person name="Whitney A.M."/>
            <person name="Humrighouse B.W."/>
            <person name="Bell M."/>
            <person name="Holmes B."/>
            <person name="Steigerwalt A.G."/>
            <person name="Villarma A."/>
            <person name="Sheth M."/>
            <person name="Batra D."/>
            <person name="Pryor J."/>
            <person name="Bernardet J.-F."/>
            <person name="Hugo C."/>
            <person name="Kampfer P."/>
            <person name="Newman J.D."/>
            <person name="McQuiston J.R."/>
        </authorList>
    </citation>
    <scope>NUCLEOTIDE SEQUENCE [LARGE SCALE GENOMIC DNA]</scope>
    <source>
        <strain evidence="2">G0081</strain>
    </source>
</reference>
<organism evidence="1 2">
    <name type="scientific">Kaistella carnis</name>
    <dbReference type="NCBI Taxonomy" id="1241979"/>
    <lineage>
        <taxon>Bacteria</taxon>
        <taxon>Pseudomonadati</taxon>
        <taxon>Bacteroidota</taxon>
        <taxon>Flavobacteriia</taxon>
        <taxon>Flavobacteriales</taxon>
        <taxon>Weeksellaceae</taxon>
        <taxon>Chryseobacterium group</taxon>
        <taxon>Kaistella</taxon>
    </lineage>
</organism>
<protein>
    <submittedName>
        <fullName evidence="1">Uncharacterized protein</fullName>
    </submittedName>
</protein>
<dbReference type="OrthoDB" id="767755at2"/>
<gene>
    <name evidence="1" type="ORF">EIB73_00345</name>
</gene>
<evidence type="ECO:0000313" key="1">
    <source>
        <dbReference type="EMBL" id="AZI31714.1"/>
    </source>
</evidence>
<evidence type="ECO:0000313" key="2">
    <source>
        <dbReference type="Proteomes" id="UP000270185"/>
    </source>
</evidence>
<dbReference type="RefSeq" id="WP_125021535.1">
    <property type="nucleotide sequence ID" value="NZ_CP034159.1"/>
</dbReference>
<dbReference type="EMBL" id="CP034159">
    <property type="protein sequence ID" value="AZI31714.1"/>
    <property type="molecule type" value="Genomic_DNA"/>
</dbReference>
<proteinExistence type="predicted"/>